<comment type="caution">
    <text evidence="1">The sequence shown here is derived from an EMBL/GenBank/DDBJ whole genome shotgun (WGS) entry which is preliminary data.</text>
</comment>
<sequence>MSEMNGYASAALKKRNRKRLETGNAFASFQVYQKDKIKLKFEKGKRFESDKEMHATCAVNMHSRSKAADIHQAVEDPFFSIDSKTLLPTCGQGNFHIEEAVESTLRRLRIDTMYLAHMKENSKPTKIHKDKVAQKIIATYRPQNKTQKFSFPNRRYFADEMNTNKAQQRVYLQGMMYAMYLSMNHPSPSPGFEHNEMSVSSELRPLYRLTSVKEECTEEELNSLSNLAKQVVFSFQSKTNSAHIGQECPINCPCKCHLPTPIPAVNEYRPSVIMVPVAREQRGSYVTHFPLRIQVNYKISEGRITPTSRYGKDFCIPSAISSGYTMLMPFLMRTKQLSMAATAWLIWLCACLRYWPYGGVAVDGSQDSEIHCFKKGSPCEVGAEQLKAQLSVLDEPTLPDPFQAITNSDIEEAGDENTMVLDEDSDVDIGC</sequence>
<organism evidence="1 2">
    <name type="scientific">Porites evermanni</name>
    <dbReference type="NCBI Taxonomy" id="104178"/>
    <lineage>
        <taxon>Eukaryota</taxon>
        <taxon>Metazoa</taxon>
        <taxon>Cnidaria</taxon>
        <taxon>Anthozoa</taxon>
        <taxon>Hexacorallia</taxon>
        <taxon>Scleractinia</taxon>
        <taxon>Fungiina</taxon>
        <taxon>Poritidae</taxon>
        <taxon>Porites</taxon>
    </lineage>
</organism>
<accession>A0ABN8LLS9</accession>
<gene>
    <name evidence="1" type="ORF">PEVE_00041257</name>
</gene>
<dbReference type="EMBL" id="CALNXI010000078">
    <property type="protein sequence ID" value="CAH3018120.1"/>
    <property type="molecule type" value="Genomic_DNA"/>
</dbReference>
<name>A0ABN8LLS9_9CNID</name>
<dbReference type="Proteomes" id="UP001159427">
    <property type="component" value="Unassembled WGS sequence"/>
</dbReference>
<keyword evidence="2" id="KW-1185">Reference proteome</keyword>
<evidence type="ECO:0000313" key="2">
    <source>
        <dbReference type="Proteomes" id="UP001159427"/>
    </source>
</evidence>
<proteinExistence type="predicted"/>
<reference evidence="1 2" key="1">
    <citation type="submission" date="2022-05" db="EMBL/GenBank/DDBJ databases">
        <authorList>
            <consortium name="Genoscope - CEA"/>
            <person name="William W."/>
        </authorList>
    </citation>
    <scope>NUCLEOTIDE SEQUENCE [LARGE SCALE GENOMIC DNA]</scope>
</reference>
<evidence type="ECO:0000313" key="1">
    <source>
        <dbReference type="EMBL" id="CAH3018120.1"/>
    </source>
</evidence>
<protein>
    <submittedName>
        <fullName evidence="1">Uncharacterized protein</fullName>
    </submittedName>
</protein>